<evidence type="ECO:0000313" key="2">
    <source>
        <dbReference type="EMBL" id="TBW37981.1"/>
    </source>
</evidence>
<accession>A0A4Q9VQY1</accession>
<dbReference type="RefSeq" id="WP_131309219.1">
    <property type="nucleotide sequence ID" value="NZ_SJFN01000013.1"/>
</dbReference>
<organism evidence="2 3">
    <name type="scientific">Siculibacillus lacustris</name>
    <dbReference type="NCBI Taxonomy" id="1549641"/>
    <lineage>
        <taxon>Bacteria</taxon>
        <taxon>Pseudomonadati</taxon>
        <taxon>Pseudomonadota</taxon>
        <taxon>Alphaproteobacteria</taxon>
        <taxon>Hyphomicrobiales</taxon>
        <taxon>Ancalomicrobiaceae</taxon>
        <taxon>Siculibacillus</taxon>
    </lineage>
</organism>
<dbReference type="InterPro" id="IPR019632">
    <property type="entry name" value="DUF2497"/>
</dbReference>
<dbReference type="Pfam" id="PF10691">
    <property type="entry name" value="DUF2497"/>
    <property type="match status" value="1"/>
</dbReference>
<feature type="region of interest" description="Disordered" evidence="1">
    <location>
        <begin position="21"/>
        <end position="128"/>
    </location>
</feature>
<gene>
    <name evidence="2" type="ORF">EYW49_10230</name>
</gene>
<sequence>MAKAQAQEPSMEEILASIRRIIADEEATPKTAAAKAPPPAEAPEPAIDPDEIISEDDLDKLFASAGKDEPEEIAPAIEEVEEDEADDDVLELTEDLAEDDSPLVEGFSDDSDLAFAAPAPPPPPKVEPPVAAPVAAPAFVAPPPVAAAPPPPAPVYVAPPRPAEPVVDGPRLLSDVTDRVVSSAFNDLALTVLNRNARTLEDLVQDMLRPMLQGWLDQNLPLMVERLVKAEIERVTRGR</sequence>
<dbReference type="Proteomes" id="UP000292781">
    <property type="component" value="Unassembled WGS sequence"/>
</dbReference>
<dbReference type="EMBL" id="SJFN01000013">
    <property type="protein sequence ID" value="TBW37981.1"/>
    <property type="molecule type" value="Genomic_DNA"/>
</dbReference>
<comment type="caution">
    <text evidence="2">The sequence shown here is derived from an EMBL/GenBank/DDBJ whole genome shotgun (WGS) entry which is preliminary data.</text>
</comment>
<dbReference type="OrthoDB" id="7189469at2"/>
<protein>
    <submittedName>
        <fullName evidence="2">DUF2497 domain-containing protein</fullName>
    </submittedName>
</protein>
<feature type="compositionally biased region" description="Acidic residues" evidence="1">
    <location>
        <begin position="47"/>
        <end position="58"/>
    </location>
</feature>
<dbReference type="AlphaFoldDB" id="A0A4Q9VQY1"/>
<evidence type="ECO:0000313" key="3">
    <source>
        <dbReference type="Proteomes" id="UP000292781"/>
    </source>
</evidence>
<proteinExistence type="predicted"/>
<evidence type="ECO:0000256" key="1">
    <source>
        <dbReference type="SAM" id="MobiDB-lite"/>
    </source>
</evidence>
<feature type="compositionally biased region" description="Acidic residues" evidence="1">
    <location>
        <begin position="78"/>
        <end position="112"/>
    </location>
</feature>
<feature type="compositionally biased region" description="Pro residues" evidence="1">
    <location>
        <begin position="118"/>
        <end position="128"/>
    </location>
</feature>
<name>A0A4Q9VQY1_9HYPH</name>
<keyword evidence="3" id="KW-1185">Reference proteome</keyword>
<reference evidence="2 3" key="1">
    <citation type="submission" date="2019-02" db="EMBL/GenBank/DDBJ databases">
        <title>Siculibacillus lacustris gen. nov., sp. nov., a new rosette-forming bacterium isolated from a freshwater crater lake (Lake St. Ana, Romania).</title>
        <authorList>
            <person name="Felfoldi T."/>
            <person name="Marton Z."/>
            <person name="Szabo A."/>
            <person name="Mentes A."/>
            <person name="Boka K."/>
            <person name="Marialigeti K."/>
            <person name="Mathe I."/>
            <person name="Koncz M."/>
            <person name="Schumann P."/>
            <person name="Toth E."/>
        </authorList>
    </citation>
    <scope>NUCLEOTIDE SEQUENCE [LARGE SCALE GENOMIC DNA]</scope>
    <source>
        <strain evidence="2 3">SA-279</strain>
    </source>
</reference>